<feature type="compositionally biased region" description="Basic and acidic residues" evidence="1">
    <location>
        <begin position="104"/>
        <end position="116"/>
    </location>
</feature>
<proteinExistence type="predicted"/>
<feature type="compositionally biased region" description="Low complexity" evidence="1">
    <location>
        <begin position="336"/>
        <end position="348"/>
    </location>
</feature>
<comment type="caution">
    <text evidence="2">The sequence shown here is derived from an EMBL/GenBank/DDBJ whole genome shotgun (WGS) entry which is preliminary data.</text>
</comment>
<organism evidence="2 3">
    <name type="scientific">Panaeolus cyanescens</name>
    <dbReference type="NCBI Taxonomy" id="181874"/>
    <lineage>
        <taxon>Eukaryota</taxon>
        <taxon>Fungi</taxon>
        <taxon>Dikarya</taxon>
        <taxon>Basidiomycota</taxon>
        <taxon>Agaricomycotina</taxon>
        <taxon>Agaricomycetes</taxon>
        <taxon>Agaricomycetidae</taxon>
        <taxon>Agaricales</taxon>
        <taxon>Agaricineae</taxon>
        <taxon>Galeropsidaceae</taxon>
        <taxon>Panaeolus</taxon>
    </lineage>
</organism>
<protein>
    <submittedName>
        <fullName evidence="2">Uncharacterized protein</fullName>
    </submittedName>
</protein>
<evidence type="ECO:0000256" key="1">
    <source>
        <dbReference type="SAM" id="MobiDB-lite"/>
    </source>
</evidence>
<accession>A0A409YL10</accession>
<reference evidence="2 3" key="1">
    <citation type="journal article" date="2018" name="Evol. Lett.">
        <title>Horizontal gene cluster transfer increased hallucinogenic mushroom diversity.</title>
        <authorList>
            <person name="Reynolds H.T."/>
            <person name="Vijayakumar V."/>
            <person name="Gluck-Thaler E."/>
            <person name="Korotkin H.B."/>
            <person name="Matheny P.B."/>
            <person name="Slot J.C."/>
        </authorList>
    </citation>
    <scope>NUCLEOTIDE SEQUENCE [LARGE SCALE GENOMIC DNA]</scope>
    <source>
        <strain evidence="2 3">2629</strain>
    </source>
</reference>
<feature type="compositionally biased region" description="Basic and acidic residues" evidence="1">
    <location>
        <begin position="127"/>
        <end position="145"/>
    </location>
</feature>
<dbReference type="Proteomes" id="UP000284842">
    <property type="component" value="Unassembled WGS sequence"/>
</dbReference>
<feature type="region of interest" description="Disordered" evidence="1">
    <location>
        <begin position="332"/>
        <end position="365"/>
    </location>
</feature>
<feature type="region of interest" description="Disordered" evidence="1">
    <location>
        <begin position="210"/>
        <end position="252"/>
    </location>
</feature>
<evidence type="ECO:0000313" key="3">
    <source>
        <dbReference type="Proteomes" id="UP000284842"/>
    </source>
</evidence>
<name>A0A409YL10_9AGAR</name>
<feature type="compositionally biased region" description="Basic and acidic residues" evidence="1">
    <location>
        <begin position="1"/>
        <end position="16"/>
    </location>
</feature>
<feature type="compositionally biased region" description="Polar residues" evidence="1">
    <location>
        <begin position="210"/>
        <end position="237"/>
    </location>
</feature>
<feature type="compositionally biased region" description="Low complexity" evidence="1">
    <location>
        <begin position="89"/>
        <end position="98"/>
    </location>
</feature>
<feature type="non-terminal residue" evidence="2">
    <location>
        <position position="1"/>
    </location>
</feature>
<dbReference type="AlphaFoldDB" id="A0A409YL10"/>
<keyword evidence="3" id="KW-1185">Reference proteome</keyword>
<dbReference type="EMBL" id="NHTK01001028">
    <property type="protein sequence ID" value="PPR03718.1"/>
    <property type="molecule type" value="Genomic_DNA"/>
</dbReference>
<sequence>EVSESDKQAKERDATKTLHPPCSLQCATHNPPKAIPNTFEDASKYAQDKTTQSNQESDKIDKAKAQLGVTSEAGPSHRRREEPRSTKLIITNANFNIINPPPAPHERDALGVRSKDDEELEPQHGLGEGKGKGKERATPDIRDLDQHFEDSSNILSFLSDLLRRVGNEAHNLQSSRGSRIDSQRMAAKFLDENPEIVEAFKRFIAREKSLNTSPHQPNQSSQQYTAPNSSDGPSASTHGMEEAPKLSKQDSVASLIGSHDSVHPYLQDGPCTPIEPQVPKLPRVPSLIGSHDSVWTYIRDSPTRPTAQQAIARSISCASLIGSHDSVHQYLQDPTASSLSDKASSKLDGGLSPVESDDYVLKVSE</sequence>
<evidence type="ECO:0000313" key="2">
    <source>
        <dbReference type="EMBL" id="PPR03718.1"/>
    </source>
</evidence>
<gene>
    <name evidence="2" type="ORF">CVT24_007393</name>
</gene>
<feature type="region of interest" description="Disordered" evidence="1">
    <location>
        <begin position="1"/>
        <end position="145"/>
    </location>
</feature>
<dbReference type="InParanoid" id="A0A409YL10"/>
<feature type="compositionally biased region" description="Basic and acidic residues" evidence="1">
    <location>
        <begin position="239"/>
        <end position="248"/>
    </location>
</feature>